<evidence type="ECO:0000256" key="1">
    <source>
        <dbReference type="ARBA" id="ARBA00004167"/>
    </source>
</evidence>
<protein>
    <submittedName>
        <fullName evidence="4">Glycosyl transferase family 2</fullName>
    </submittedName>
</protein>
<reference evidence="5" key="1">
    <citation type="submission" date="2016-10" db="EMBL/GenBank/DDBJ databases">
        <authorList>
            <person name="Varghese N."/>
            <person name="Submissions S."/>
        </authorList>
    </citation>
    <scope>NUCLEOTIDE SEQUENCE [LARGE SCALE GENOMIC DNA]</scope>
    <source>
        <strain evidence="5">DSM 23413</strain>
    </source>
</reference>
<dbReference type="Pfam" id="PF13704">
    <property type="entry name" value="Glyco_tranf_2_4"/>
    <property type="match status" value="1"/>
</dbReference>
<dbReference type="SUPFAM" id="SSF53448">
    <property type="entry name" value="Nucleotide-diphospho-sugar transferases"/>
    <property type="match status" value="1"/>
</dbReference>
<dbReference type="AlphaFoldDB" id="A0A1H5WHX5"/>
<keyword evidence="4" id="KW-0808">Transferase</keyword>
<sequence length="358" mass="40730">MSGTDGGAGTAPMRITAVTCIKNEGPFLLEWIAFNRLIGVTDFLFYSNDCDDGSDELLDLLRDHGIVHHLPNPAKGRNYQMEALKDAAHQDVVRQADWVWVADVDEFLNIHVGDHTIPALIAACGNPQAISVSFQFFANCGIKTFEDEPVIAQFTRSHNPDIWCDDLSAEVKTLVRRDFPLQYFGAHRPFFRKTLPPRKRPDWTDGSGRKVPHRFLVAADPRFIRKFPARGARDLATLNHYALRSLDSYLVKNDRGDVNREHRFFDDGYWQDRNDDAWEDLSIRRYLPALREEIAALKALSGVAEAHDTCVRLHRAKIERLKADPAFAALRNRLLNLPRIPRAEEELIARLDRGLEPA</sequence>
<comment type="subcellular location">
    <subcellularLocation>
        <location evidence="1">Membrane</location>
        <topology evidence="1">Single-pass membrane protein</topology>
    </subcellularLocation>
</comment>
<dbReference type="PANTHER" id="PTHR21461">
    <property type="entry name" value="GLYCOSYLTRANSFERASE FAMILY 92 PROTEIN"/>
    <property type="match status" value="1"/>
</dbReference>
<evidence type="ECO:0000256" key="2">
    <source>
        <dbReference type="ARBA" id="ARBA00022692"/>
    </source>
</evidence>
<proteinExistence type="predicted"/>
<evidence type="ECO:0000313" key="5">
    <source>
        <dbReference type="Proteomes" id="UP000236742"/>
    </source>
</evidence>
<gene>
    <name evidence="4" type="ORF">SAMN05421751_10838</name>
</gene>
<keyword evidence="3" id="KW-1133">Transmembrane helix</keyword>
<organism evidence="4 5">
    <name type="scientific">Jhaorihella thermophila</name>
    <dbReference type="NCBI Taxonomy" id="488547"/>
    <lineage>
        <taxon>Bacteria</taxon>
        <taxon>Pseudomonadati</taxon>
        <taxon>Pseudomonadota</taxon>
        <taxon>Alphaproteobacteria</taxon>
        <taxon>Rhodobacterales</taxon>
        <taxon>Paracoccaceae</taxon>
        <taxon>Jhaorihella</taxon>
    </lineage>
</organism>
<dbReference type="GO" id="GO:0005737">
    <property type="term" value="C:cytoplasm"/>
    <property type="evidence" value="ECO:0007669"/>
    <property type="project" value="TreeGrafter"/>
</dbReference>
<keyword evidence="5" id="KW-1185">Reference proteome</keyword>
<keyword evidence="2" id="KW-0812">Transmembrane</keyword>
<dbReference type="Proteomes" id="UP000236742">
    <property type="component" value="Unassembled WGS sequence"/>
</dbReference>
<keyword evidence="3" id="KW-0472">Membrane</keyword>
<dbReference type="EMBL" id="FNVD01000008">
    <property type="protein sequence ID" value="SEF99064.1"/>
    <property type="molecule type" value="Genomic_DNA"/>
</dbReference>
<dbReference type="PANTHER" id="PTHR21461:SF69">
    <property type="entry name" value="GLYCOSYLTRANSFERASE FAMILY 92 PROTEIN"/>
    <property type="match status" value="1"/>
</dbReference>
<dbReference type="InterPro" id="IPR029044">
    <property type="entry name" value="Nucleotide-diphossugar_trans"/>
</dbReference>
<name>A0A1H5WHX5_9RHOB</name>
<dbReference type="GO" id="GO:0016757">
    <property type="term" value="F:glycosyltransferase activity"/>
    <property type="evidence" value="ECO:0007669"/>
    <property type="project" value="TreeGrafter"/>
</dbReference>
<evidence type="ECO:0000313" key="4">
    <source>
        <dbReference type="EMBL" id="SEF99064.1"/>
    </source>
</evidence>
<accession>A0A1H5WHX5</accession>
<evidence type="ECO:0000256" key="3">
    <source>
        <dbReference type="ARBA" id="ARBA00022989"/>
    </source>
</evidence>
<dbReference type="GO" id="GO:0016020">
    <property type="term" value="C:membrane"/>
    <property type="evidence" value="ECO:0007669"/>
    <property type="project" value="UniProtKB-SubCell"/>
</dbReference>